<name>A0A0D1EPU6_9RHOB</name>
<dbReference type="SUPFAM" id="SSF54427">
    <property type="entry name" value="NTF2-like"/>
    <property type="match status" value="1"/>
</dbReference>
<dbReference type="Proteomes" id="UP000032232">
    <property type="component" value="Unassembled WGS sequence"/>
</dbReference>
<dbReference type="STRING" id="935700.jaqu_05510"/>
<dbReference type="OrthoDB" id="7658823at2"/>
<dbReference type="InterPro" id="IPR032710">
    <property type="entry name" value="NTF2-like_dom_sf"/>
</dbReference>
<comment type="caution">
    <text evidence="1">The sequence shown here is derived from an EMBL/GenBank/DDBJ whole genome shotgun (WGS) entry which is preliminary data.</text>
</comment>
<sequence>MAGNAGEMLVKLLTAWNEADADARADILNEALGASFIYEDPHAPAPFEGPNGMAEYLTIFRENLPDAMLLPMGSPQVTHGTAIIHARLDRDGTPFARLNFVGSMGEDGLTRVTGFVESE</sequence>
<dbReference type="AlphaFoldDB" id="A0A0D1EPU6"/>
<proteinExistence type="predicted"/>
<organism evidence="1 2">
    <name type="scientific">Jannaschia aquimarina</name>
    <dbReference type="NCBI Taxonomy" id="935700"/>
    <lineage>
        <taxon>Bacteria</taxon>
        <taxon>Pseudomonadati</taxon>
        <taxon>Pseudomonadota</taxon>
        <taxon>Alphaproteobacteria</taxon>
        <taxon>Rhodobacterales</taxon>
        <taxon>Roseobacteraceae</taxon>
        <taxon>Jannaschia</taxon>
    </lineage>
</organism>
<dbReference type="EMBL" id="JYFE01000016">
    <property type="protein sequence ID" value="KIT17660.1"/>
    <property type="molecule type" value="Genomic_DNA"/>
</dbReference>
<keyword evidence="2" id="KW-1185">Reference proteome</keyword>
<accession>A0A0D1EPU6</accession>
<dbReference type="PATRIC" id="fig|935700.4.peg.583"/>
<dbReference type="Gene3D" id="3.10.450.50">
    <property type="match status" value="1"/>
</dbReference>
<dbReference type="RefSeq" id="WP_043917408.1">
    <property type="nucleotide sequence ID" value="NZ_FZPF01000002.1"/>
</dbReference>
<gene>
    <name evidence="1" type="ORF">jaqu_05510</name>
</gene>
<evidence type="ECO:0000313" key="2">
    <source>
        <dbReference type="Proteomes" id="UP000032232"/>
    </source>
</evidence>
<evidence type="ECO:0008006" key="3">
    <source>
        <dbReference type="Google" id="ProtNLM"/>
    </source>
</evidence>
<protein>
    <recommendedName>
        <fullName evidence="3">SnoaL-like domain-containing protein</fullName>
    </recommendedName>
</protein>
<reference evidence="1 2" key="1">
    <citation type="submission" date="2015-02" db="EMBL/GenBank/DDBJ databases">
        <title>Genome Sequence of Jannaschia aquimarina DSM28248, a member of the Roseobacter clade.</title>
        <authorList>
            <person name="Voget S."/>
            <person name="Daniel R."/>
        </authorList>
    </citation>
    <scope>NUCLEOTIDE SEQUENCE [LARGE SCALE GENOMIC DNA]</scope>
    <source>
        <strain evidence="1 2">GSW-M26</strain>
    </source>
</reference>
<evidence type="ECO:0000313" key="1">
    <source>
        <dbReference type="EMBL" id="KIT17660.1"/>
    </source>
</evidence>